<accession>A0A1T4YPT2</accession>
<comment type="similarity">
    <text evidence="2">Belongs to the KHG/KDPG aldolase family.</text>
</comment>
<dbReference type="Pfam" id="PF01081">
    <property type="entry name" value="Aldolase"/>
    <property type="match status" value="1"/>
</dbReference>
<sequence>MTGESGLGALADHHVVPLASIADPAHVDIIGEGLTAGGLPVVEVALRGIHGLGAVRRLAERGDLLVGAGTVLSVDQARDALDAGAGFIVTPGLDADVVRFVRDAGVPIVPGVLTPTEVQAAMGMGLSHVKLFPAGNFGGLKLLSTYADVYREVRFMPSGGIRQDNLAEHLAHPAVFAASGSWITATASDGVDAVAAAARAAASVELV</sequence>
<dbReference type="InterPro" id="IPR013785">
    <property type="entry name" value="Aldolase_TIM"/>
</dbReference>
<keyword evidence="4" id="KW-0456">Lyase</keyword>
<reference evidence="7" key="1">
    <citation type="submission" date="2017-02" db="EMBL/GenBank/DDBJ databases">
        <authorList>
            <person name="Varghese N."/>
            <person name="Submissions S."/>
        </authorList>
    </citation>
    <scope>NUCLEOTIDE SEQUENCE [LARGE SCALE GENOMIC DNA]</scope>
    <source>
        <strain evidence="7">VKM Ac-2052</strain>
    </source>
</reference>
<evidence type="ECO:0000256" key="4">
    <source>
        <dbReference type="ARBA" id="ARBA00023239"/>
    </source>
</evidence>
<dbReference type="PANTHER" id="PTHR30246">
    <property type="entry name" value="2-KETO-3-DEOXY-6-PHOSPHOGLUCONATE ALDOLASE"/>
    <property type="match status" value="1"/>
</dbReference>
<evidence type="ECO:0000256" key="1">
    <source>
        <dbReference type="ARBA" id="ARBA00004761"/>
    </source>
</evidence>
<dbReference type="InterPro" id="IPR000887">
    <property type="entry name" value="Aldlse_KDPG_KHG"/>
</dbReference>
<evidence type="ECO:0000313" key="7">
    <source>
        <dbReference type="Proteomes" id="UP000189735"/>
    </source>
</evidence>
<dbReference type="PROSITE" id="PS00160">
    <property type="entry name" value="ALDOLASE_KDPG_KHG_2"/>
    <property type="match status" value="1"/>
</dbReference>
<evidence type="ECO:0000256" key="3">
    <source>
        <dbReference type="ARBA" id="ARBA00011233"/>
    </source>
</evidence>
<protein>
    <submittedName>
        <fullName evidence="6">2-keto-3-deoxy-phosphogluconate aldolase</fullName>
    </submittedName>
</protein>
<dbReference type="Gene3D" id="3.20.20.70">
    <property type="entry name" value="Aldolase class I"/>
    <property type="match status" value="1"/>
</dbReference>
<evidence type="ECO:0000256" key="5">
    <source>
        <dbReference type="ARBA" id="ARBA00023277"/>
    </source>
</evidence>
<comment type="pathway">
    <text evidence="1">Carbohydrate acid metabolism.</text>
</comment>
<dbReference type="PANTHER" id="PTHR30246:SF1">
    <property type="entry name" value="2-DEHYDRO-3-DEOXY-6-PHOSPHOGALACTONATE ALDOLASE-RELATED"/>
    <property type="match status" value="1"/>
</dbReference>
<keyword evidence="5" id="KW-0119">Carbohydrate metabolism</keyword>
<evidence type="ECO:0000256" key="2">
    <source>
        <dbReference type="ARBA" id="ARBA00006906"/>
    </source>
</evidence>
<evidence type="ECO:0000313" key="6">
    <source>
        <dbReference type="EMBL" id="SKB03275.1"/>
    </source>
</evidence>
<dbReference type="SUPFAM" id="SSF51569">
    <property type="entry name" value="Aldolase"/>
    <property type="match status" value="1"/>
</dbReference>
<dbReference type="EMBL" id="FUYG01000015">
    <property type="protein sequence ID" value="SKB03275.1"/>
    <property type="molecule type" value="Genomic_DNA"/>
</dbReference>
<dbReference type="CDD" id="cd00452">
    <property type="entry name" value="KDPG_aldolase"/>
    <property type="match status" value="1"/>
</dbReference>
<proteinExistence type="inferred from homology"/>
<name>A0A1T4YPT2_9MICO</name>
<dbReference type="RefSeq" id="WP_078715568.1">
    <property type="nucleotide sequence ID" value="NZ_FUYG01000015.1"/>
</dbReference>
<dbReference type="GO" id="GO:0016829">
    <property type="term" value="F:lyase activity"/>
    <property type="evidence" value="ECO:0007669"/>
    <property type="project" value="UniProtKB-KW"/>
</dbReference>
<dbReference type="AlphaFoldDB" id="A0A1T4YPT2"/>
<dbReference type="NCBIfam" id="TIGR01182">
    <property type="entry name" value="eda"/>
    <property type="match status" value="1"/>
</dbReference>
<gene>
    <name evidence="6" type="ORF">SAMN06295879_3692</name>
</gene>
<dbReference type="Proteomes" id="UP000189735">
    <property type="component" value="Unassembled WGS sequence"/>
</dbReference>
<dbReference type="InterPro" id="IPR031338">
    <property type="entry name" value="KDPG/KHG_AS_2"/>
</dbReference>
<organism evidence="6 7">
    <name type="scientific">Agreia bicolorata</name>
    <dbReference type="NCBI Taxonomy" id="110935"/>
    <lineage>
        <taxon>Bacteria</taxon>
        <taxon>Bacillati</taxon>
        <taxon>Actinomycetota</taxon>
        <taxon>Actinomycetes</taxon>
        <taxon>Micrococcales</taxon>
        <taxon>Microbacteriaceae</taxon>
        <taxon>Agreia</taxon>
    </lineage>
</organism>
<comment type="subunit">
    <text evidence="3">Homotrimer.</text>
</comment>